<evidence type="ECO:0000256" key="1">
    <source>
        <dbReference type="ARBA" id="ARBA00005525"/>
    </source>
</evidence>
<dbReference type="SUPFAM" id="SSF48179">
    <property type="entry name" value="6-phosphogluconate dehydrogenase C-terminal domain-like"/>
    <property type="match status" value="1"/>
</dbReference>
<dbReference type="InterPro" id="IPR029036">
    <property type="entry name" value="P5CR_dimer"/>
</dbReference>
<dbReference type="Gene3D" id="3.40.50.720">
    <property type="entry name" value="NAD(P)-binding Rossmann-like Domain"/>
    <property type="match status" value="1"/>
</dbReference>
<accession>A0A0D1KZI3</accession>
<comment type="similarity">
    <text evidence="1 6 9">Belongs to the pyrroline-5-carboxylate reductase family.</text>
</comment>
<evidence type="ECO:0000256" key="7">
    <source>
        <dbReference type="NCBIfam" id="TIGR00112"/>
    </source>
</evidence>
<dbReference type="UniPathway" id="UPA00098">
    <property type="reaction ID" value="UER00361"/>
</dbReference>
<dbReference type="PROSITE" id="PS00521">
    <property type="entry name" value="P5CR"/>
    <property type="match status" value="1"/>
</dbReference>
<feature type="domain" description="Pyrroline-5-carboxylate reductase catalytic N-terminal" evidence="10">
    <location>
        <begin position="3"/>
        <end position="98"/>
    </location>
</feature>
<organism evidence="12 13">
    <name type="scientific">Bacillus subtilis</name>
    <dbReference type="NCBI Taxonomy" id="1423"/>
    <lineage>
        <taxon>Bacteria</taxon>
        <taxon>Bacillati</taxon>
        <taxon>Bacillota</taxon>
        <taxon>Bacilli</taxon>
        <taxon>Bacillales</taxon>
        <taxon>Bacillaceae</taxon>
        <taxon>Bacillus</taxon>
    </lineage>
</organism>
<dbReference type="Proteomes" id="UP000032247">
    <property type="component" value="Unassembled WGS sequence"/>
</dbReference>
<comment type="function">
    <text evidence="5 6">Catalyzes the reduction of 1-pyrroline-5-carboxylate (PCA) to L-proline.</text>
</comment>
<keyword evidence="2 6" id="KW-0641">Proline biosynthesis</keyword>
<evidence type="ECO:0000259" key="11">
    <source>
        <dbReference type="Pfam" id="PF14748"/>
    </source>
</evidence>
<name>A0A0D1KZI3_BACIU</name>
<dbReference type="InterPro" id="IPR000304">
    <property type="entry name" value="Pyrroline-COOH_reductase"/>
</dbReference>
<evidence type="ECO:0000256" key="5">
    <source>
        <dbReference type="ARBA" id="ARBA00058118"/>
    </source>
</evidence>
<dbReference type="GO" id="GO:0055129">
    <property type="term" value="P:L-proline biosynthetic process"/>
    <property type="evidence" value="ECO:0007669"/>
    <property type="project" value="UniProtKB-UniRule"/>
</dbReference>
<dbReference type="InterPro" id="IPR008927">
    <property type="entry name" value="6-PGluconate_DH-like_C_sf"/>
</dbReference>
<dbReference type="GO" id="GO:0005737">
    <property type="term" value="C:cytoplasm"/>
    <property type="evidence" value="ECO:0007669"/>
    <property type="project" value="UniProtKB-SubCell"/>
</dbReference>
<keyword evidence="4 6" id="KW-0560">Oxidoreductase</keyword>
<comment type="pathway">
    <text evidence="6 9">Amino-acid biosynthesis; L-proline biosynthesis; L-proline from L-glutamate 5-semialdehyde: step 1/1.</text>
</comment>
<dbReference type="Pfam" id="PF03807">
    <property type="entry name" value="F420_oxidored"/>
    <property type="match status" value="1"/>
</dbReference>
<dbReference type="InterPro" id="IPR053790">
    <property type="entry name" value="P5CR-like_CS"/>
</dbReference>
<evidence type="ECO:0000256" key="9">
    <source>
        <dbReference type="RuleBase" id="RU003903"/>
    </source>
</evidence>
<comment type="catalytic activity">
    <reaction evidence="6">
        <text>L-proline + NAD(+) = (S)-1-pyrroline-5-carboxylate + NADH + 2 H(+)</text>
        <dbReference type="Rhea" id="RHEA:14105"/>
        <dbReference type="ChEBI" id="CHEBI:15378"/>
        <dbReference type="ChEBI" id="CHEBI:17388"/>
        <dbReference type="ChEBI" id="CHEBI:57540"/>
        <dbReference type="ChEBI" id="CHEBI:57945"/>
        <dbReference type="ChEBI" id="CHEBI:60039"/>
        <dbReference type="EC" id="1.5.1.2"/>
    </reaction>
</comment>
<proteinExistence type="inferred from homology"/>
<dbReference type="PATRIC" id="fig|1423.173.peg.2200"/>
<evidence type="ECO:0000256" key="3">
    <source>
        <dbReference type="ARBA" id="ARBA00022857"/>
    </source>
</evidence>
<dbReference type="AlphaFoldDB" id="A0A0D1KZI3"/>
<dbReference type="EMBL" id="JXBC01000003">
    <property type="protein sequence ID" value="KIU11547.1"/>
    <property type="molecule type" value="Genomic_DNA"/>
</dbReference>
<dbReference type="EC" id="1.5.1.2" evidence="6 7"/>
<reference evidence="12 13" key="1">
    <citation type="submission" date="2014-12" db="EMBL/GenBank/DDBJ databases">
        <title>Comparative genome analysis of Bacillus coagulans HM-08, Clostridium butyricum HM-68, Bacillus subtilis HM-66 and Bacillus licheniformis BL-09.</title>
        <authorList>
            <person name="Zhang H."/>
        </authorList>
    </citation>
    <scope>NUCLEOTIDE SEQUENCE [LARGE SCALE GENOMIC DNA]</scope>
    <source>
        <strain evidence="12 13">HM-66</strain>
    </source>
</reference>
<dbReference type="GO" id="GO:0004735">
    <property type="term" value="F:pyrroline-5-carboxylate reductase activity"/>
    <property type="evidence" value="ECO:0007669"/>
    <property type="project" value="UniProtKB-UniRule"/>
</dbReference>
<feature type="domain" description="Pyrroline-5-carboxylate reductase dimerisation" evidence="11">
    <location>
        <begin position="161"/>
        <end position="264"/>
    </location>
</feature>
<dbReference type="Gene3D" id="1.10.3730.10">
    <property type="entry name" value="ProC C-terminal domain-like"/>
    <property type="match status" value="1"/>
</dbReference>
<protein>
    <recommendedName>
        <fullName evidence="6 7">Pyrroline-5-carboxylate reductase</fullName>
        <shortName evidence="6">P5C reductase</shortName>
        <shortName evidence="6">P5CR</shortName>
        <ecNumber evidence="6 7">1.5.1.2</ecNumber>
    </recommendedName>
    <alternativeName>
        <fullName evidence="6">PCA reductase</fullName>
    </alternativeName>
</protein>
<evidence type="ECO:0000256" key="6">
    <source>
        <dbReference type="HAMAP-Rule" id="MF_01925"/>
    </source>
</evidence>
<dbReference type="STRING" id="483913.AN935_11740"/>
<dbReference type="PANTHER" id="PTHR11645:SF49">
    <property type="entry name" value="PYRROLINE-5-CARBOXYLATE REDUCTASE 1"/>
    <property type="match status" value="1"/>
</dbReference>
<dbReference type="InterPro" id="IPR036291">
    <property type="entry name" value="NAD(P)-bd_dom_sf"/>
</dbReference>
<evidence type="ECO:0000313" key="13">
    <source>
        <dbReference type="Proteomes" id="UP000032247"/>
    </source>
</evidence>
<keyword evidence="3 6" id="KW-0521">NADP</keyword>
<dbReference type="FunFam" id="1.10.3730.10:FF:000001">
    <property type="entry name" value="Pyrroline-5-carboxylate reductase"/>
    <property type="match status" value="1"/>
</dbReference>
<dbReference type="InterPro" id="IPR028939">
    <property type="entry name" value="P5C_Rdtase_cat_N"/>
</dbReference>
<comment type="catalytic activity">
    <reaction evidence="6 9">
        <text>L-proline + NADP(+) = (S)-1-pyrroline-5-carboxylate + NADPH + 2 H(+)</text>
        <dbReference type="Rhea" id="RHEA:14109"/>
        <dbReference type="ChEBI" id="CHEBI:15378"/>
        <dbReference type="ChEBI" id="CHEBI:17388"/>
        <dbReference type="ChEBI" id="CHEBI:57783"/>
        <dbReference type="ChEBI" id="CHEBI:58349"/>
        <dbReference type="ChEBI" id="CHEBI:60039"/>
        <dbReference type="EC" id="1.5.1.2"/>
    </reaction>
</comment>
<dbReference type="HAMAP" id="MF_01925">
    <property type="entry name" value="P5C_reductase"/>
    <property type="match status" value="1"/>
</dbReference>
<evidence type="ECO:0000256" key="2">
    <source>
        <dbReference type="ARBA" id="ARBA00022650"/>
    </source>
</evidence>
<dbReference type="PANTHER" id="PTHR11645">
    <property type="entry name" value="PYRROLINE-5-CARBOXYLATE REDUCTASE"/>
    <property type="match status" value="1"/>
</dbReference>
<dbReference type="NCBIfam" id="TIGR00112">
    <property type="entry name" value="proC"/>
    <property type="match status" value="1"/>
</dbReference>
<comment type="subcellular location">
    <subcellularLocation>
        <location evidence="6">Cytoplasm</location>
    </subcellularLocation>
</comment>
<dbReference type="PIRSF" id="PIRSF000193">
    <property type="entry name" value="Pyrrol-5-carb_rd"/>
    <property type="match status" value="1"/>
</dbReference>
<comment type="caution">
    <text evidence="12">The sequence shown here is derived from an EMBL/GenBank/DDBJ whole genome shotgun (WGS) entry which is preliminary data.</text>
</comment>
<evidence type="ECO:0000259" key="10">
    <source>
        <dbReference type="Pfam" id="PF03807"/>
    </source>
</evidence>
<sequence length="278" mass="30306">MKKIGFVGAGSMAEAMINGILQSGITKPEHIYITNRSNDERLIELKETYGVRPCRDKNEFFTHTDIIILAFKPKDAAESIVSIRPYIKDQLVISVLAGLTIETIQHYFGRKLAVIRVMPNTSAAIRKSATGFSVSTEASKNDIVAAKALLETIGDATLVEERHLDAVTAIAGSGPAYVYRFIEAMEKAAQKVGLDKETAKALILQTMAGATDMLLQSGKQPEKLRKEITSPGGTTEAGLRALQDSRFEEAIVHCIEETAKRSAEIKEQFAGAALERHS</sequence>
<dbReference type="SUPFAM" id="SSF51735">
    <property type="entry name" value="NAD(P)-binding Rossmann-fold domains"/>
    <property type="match status" value="1"/>
</dbReference>
<feature type="binding site" evidence="8">
    <location>
        <begin position="70"/>
        <end position="73"/>
    </location>
    <ligand>
        <name>NADP(+)</name>
        <dbReference type="ChEBI" id="CHEBI:58349"/>
    </ligand>
</feature>
<dbReference type="Pfam" id="PF14748">
    <property type="entry name" value="P5CR_dimer"/>
    <property type="match status" value="1"/>
</dbReference>
<evidence type="ECO:0000256" key="4">
    <source>
        <dbReference type="ARBA" id="ARBA00023002"/>
    </source>
</evidence>
<evidence type="ECO:0000313" key="12">
    <source>
        <dbReference type="EMBL" id="KIU11547.1"/>
    </source>
</evidence>
<keyword evidence="6 9" id="KW-0028">Amino-acid biosynthesis</keyword>
<gene>
    <name evidence="6" type="primary">proC</name>
    <name evidence="12" type="ORF">SC09_Contig24orf00563</name>
</gene>
<evidence type="ECO:0000256" key="8">
    <source>
        <dbReference type="PIRSR" id="PIRSR000193-1"/>
    </source>
</evidence>
<keyword evidence="6" id="KW-0963">Cytoplasm</keyword>